<name>A0A9E8N418_9BACT</name>
<organism evidence="1 2">
    <name type="scientific">Dyadobacter pollutisoli</name>
    <dbReference type="NCBI Taxonomy" id="2910158"/>
    <lineage>
        <taxon>Bacteria</taxon>
        <taxon>Pseudomonadati</taxon>
        <taxon>Bacteroidota</taxon>
        <taxon>Cytophagia</taxon>
        <taxon>Cytophagales</taxon>
        <taxon>Spirosomataceae</taxon>
        <taxon>Dyadobacter</taxon>
    </lineage>
</organism>
<dbReference type="Proteomes" id="UP001164653">
    <property type="component" value="Chromosome"/>
</dbReference>
<evidence type="ECO:0000313" key="2">
    <source>
        <dbReference type="Proteomes" id="UP001164653"/>
    </source>
</evidence>
<evidence type="ECO:0008006" key="3">
    <source>
        <dbReference type="Google" id="ProtNLM"/>
    </source>
</evidence>
<dbReference type="EMBL" id="CP112998">
    <property type="protein sequence ID" value="WAC09364.1"/>
    <property type="molecule type" value="Genomic_DNA"/>
</dbReference>
<evidence type="ECO:0000313" key="1">
    <source>
        <dbReference type="EMBL" id="WAC09364.1"/>
    </source>
</evidence>
<gene>
    <name evidence="1" type="ORF">ON006_16550</name>
</gene>
<reference evidence="1" key="1">
    <citation type="submission" date="2022-11" db="EMBL/GenBank/DDBJ databases">
        <title>Dyadobacter pollutisoli sp. nov., isolated from plastic dumped soil.</title>
        <authorList>
            <person name="Kim J.M."/>
            <person name="Kim K.R."/>
            <person name="Lee J.K."/>
            <person name="Hao L."/>
            <person name="Jeon C.O."/>
        </authorList>
    </citation>
    <scope>NUCLEOTIDE SEQUENCE</scope>
    <source>
        <strain evidence="1">U1</strain>
    </source>
</reference>
<dbReference type="AlphaFoldDB" id="A0A9E8N418"/>
<accession>A0A9E8N418</accession>
<proteinExistence type="predicted"/>
<sequence length="150" mass="17140">MKNKTKSFMIILSLLLTAGRCDPPEGWDAGGPIEMYLHGMWKLIKVVTPTDTLIGSQIGYNEILNNTYKDGIGYDSTFRNDTVFAVHIRLKNPLPVSKTKDMTILMYYRGGLQRFHKIIRTNYITTLETSDYLKEVGTDADSVKYIYGRF</sequence>
<dbReference type="KEGG" id="dpf:ON006_16550"/>
<keyword evidence="2" id="KW-1185">Reference proteome</keyword>
<protein>
    <recommendedName>
        <fullName evidence="3">Lipocalin-like domain-containing protein</fullName>
    </recommendedName>
</protein>
<dbReference type="RefSeq" id="WP_267609882.1">
    <property type="nucleotide sequence ID" value="NZ_CP112998.1"/>
</dbReference>